<proteinExistence type="predicted"/>
<evidence type="ECO:0000313" key="2">
    <source>
        <dbReference type="EMBL" id="ERG93994.1"/>
    </source>
</evidence>
<name>U1MUI1_9EURY</name>
<dbReference type="STRING" id="1238425.J07HQW2_00428"/>
<gene>
    <name evidence="2" type="ORF">J07HQW2_00428</name>
</gene>
<evidence type="ECO:0000256" key="1">
    <source>
        <dbReference type="SAM" id="MobiDB-lite"/>
    </source>
</evidence>
<organism evidence="2 3">
    <name type="scientific">Haloquadratum walsbyi J07HQW2</name>
    <dbReference type="NCBI Taxonomy" id="1238425"/>
    <lineage>
        <taxon>Archaea</taxon>
        <taxon>Methanobacteriati</taxon>
        <taxon>Methanobacteriota</taxon>
        <taxon>Stenosarchaea group</taxon>
        <taxon>Halobacteria</taxon>
        <taxon>Halobacteriales</taxon>
        <taxon>Haloferacaceae</taxon>
        <taxon>Haloquadratum</taxon>
    </lineage>
</organism>
<feature type="region of interest" description="Disordered" evidence="1">
    <location>
        <begin position="38"/>
        <end position="68"/>
    </location>
</feature>
<reference evidence="2 3" key="1">
    <citation type="journal article" date="2013" name="PLoS ONE">
        <title>Assembly-driven community genomics of a hypersaline microbial ecosystem.</title>
        <authorList>
            <person name="Podell S."/>
            <person name="Ugalde J.A."/>
            <person name="Narasingarao P."/>
            <person name="Banfield J.F."/>
            <person name="Heidelberg K.B."/>
            <person name="Allen E.E."/>
        </authorList>
    </citation>
    <scope>NUCLEOTIDE SEQUENCE [LARGE SCALE GENOMIC DNA]</scope>
    <source>
        <strain evidence="3">J07HQW2</strain>
    </source>
</reference>
<dbReference type="Proteomes" id="UP000030710">
    <property type="component" value="Unassembled WGS sequence"/>
</dbReference>
<sequence length="68" mass="7567">MKRTNHFDVRLRSITEREVFVDGWMLLRVSGMRRTTLAAKPSSQTMKASGMLTPAVSKANTKPSSAVE</sequence>
<protein>
    <submittedName>
        <fullName evidence="2">Uncharacterized protein</fullName>
    </submittedName>
</protein>
<dbReference type="EMBL" id="KE356561">
    <property type="protein sequence ID" value="ERG93994.1"/>
    <property type="molecule type" value="Genomic_DNA"/>
</dbReference>
<feature type="compositionally biased region" description="Polar residues" evidence="1">
    <location>
        <begin position="58"/>
        <end position="68"/>
    </location>
</feature>
<dbReference type="HOGENOM" id="CLU_2783997_0_0_2"/>
<dbReference type="AlphaFoldDB" id="U1MUI1"/>
<evidence type="ECO:0000313" key="3">
    <source>
        <dbReference type="Proteomes" id="UP000030710"/>
    </source>
</evidence>
<accession>U1MUI1</accession>